<proteinExistence type="predicted"/>
<dbReference type="Proteomes" id="UP000789525">
    <property type="component" value="Unassembled WGS sequence"/>
</dbReference>
<keyword evidence="2" id="KW-1185">Reference proteome</keyword>
<feature type="non-terminal residue" evidence="1">
    <location>
        <position position="1"/>
    </location>
</feature>
<feature type="non-terminal residue" evidence="1">
    <location>
        <position position="129"/>
    </location>
</feature>
<reference evidence="1" key="1">
    <citation type="submission" date="2021-06" db="EMBL/GenBank/DDBJ databases">
        <authorList>
            <person name="Kallberg Y."/>
            <person name="Tangrot J."/>
            <person name="Rosling A."/>
        </authorList>
    </citation>
    <scope>NUCLEOTIDE SEQUENCE</scope>
    <source>
        <strain evidence="1">CL356</strain>
    </source>
</reference>
<evidence type="ECO:0000313" key="2">
    <source>
        <dbReference type="Proteomes" id="UP000789525"/>
    </source>
</evidence>
<organism evidence="1 2">
    <name type="scientific">Acaulospora colombiana</name>
    <dbReference type="NCBI Taxonomy" id="27376"/>
    <lineage>
        <taxon>Eukaryota</taxon>
        <taxon>Fungi</taxon>
        <taxon>Fungi incertae sedis</taxon>
        <taxon>Mucoromycota</taxon>
        <taxon>Glomeromycotina</taxon>
        <taxon>Glomeromycetes</taxon>
        <taxon>Diversisporales</taxon>
        <taxon>Acaulosporaceae</taxon>
        <taxon>Acaulospora</taxon>
    </lineage>
</organism>
<evidence type="ECO:0000313" key="1">
    <source>
        <dbReference type="EMBL" id="CAG8769110.1"/>
    </source>
</evidence>
<sequence>LRKILLEKVSDPSSKDSSVDMQQMFSMTALDIIGLGGFNYSFNALRDGDEASELSRAFHGTFRASSGLGALVITFDQREREIQKARRSMNKIGMELVKQKQEAITMEHEGSKLGVKKDKDLLSLLIRSN</sequence>
<name>A0ACA9QYE7_9GLOM</name>
<protein>
    <submittedName>
        <fullName evidence="1">9162_t:CDS:1</fullName>
    </submittedName>
</protein>
<gene>
    <name evidence="1" type="ORF">ACOLOM_LOCUS13652</name>
</gene>
<dbReference type="EMBL" id="CAJVPT010063729">
    <property type="protein sequence ID" value="CAG8769110.1"/>
    <property type="molecule type" value="Genomic_DNA"/>
</dbReference>
<accession>A0ACA9QYE7</accession>
<comment type="caution">
    <text evidence="1">The sequence shown here is derived from an EMBL/GenBank/DDBJ whole genome shotgun (WGS) entry which is preliminary data.</text>
</comment>